<evidence type="ECO:0000313" key="1">
    <source>
        <dbReference type="EMBL" id="VDI69127.1"/>
    </source>
</evidence>
<keyword evidence="2" id="KW-1185">Reference proteome</keyword>
<reference evidence="1" key="1">
    <citation type="submission" date="2018-11" db="EMBL/GenBank/DDBJ databases">
        <authorList>
            <person name="Alioto T."/>
            <person name="Alioto T."/>
        </authorList>
    </citation>
    <scope>NUCLEOTIDE SEQUENCE</scope>
</reference>
<dbReference type="EMBL" id="UYJE01009002">
    <property type="protein sequence ID" value="VDI69127.1"/>
    <property type="molecule type" value="Genomic_DNA"/>
</dbReference>
<organism evidence="1 2">
    <name type="scientific">Mytilus galloprovincialis</name>
    <name type="common">Mediterranean mussel</name>
    <dbReference type="NCBI Taxonomy" id="29158"/>
    <lineage>
        <taxon>Eukaryota</taxon>
        <taxon>Metazoa</taxon>
        <taxon>Spiralia</taxon>
        <taxon>Lophotrochozoa</taxon>
        <taxon>Mollusca</taxon>
        <taxon>Bivalvia</taxon>
        <taxon>Autobranchia</taxon>
        <taxon>Pteriomorphia</taxon>
        <taxon>Mytilida</taxon>
        <taxon>Mytiloidea</taxon>
        <taxon>Mytilidae</taxon>
        <taxon>Mytilinae</taxon>
        <taxon>Mytilus</taxon>
    </lineage>
</organism>
<accession>A0A8B6GTT7</accession>
<dbReference type="AlphaFoldDB" id="A0A8B6GTT7"/>
<dbReference type="Proteomes" id="UP000596742">
    <property type="component" value="Unassembled WGS sequence"/>
</dbReference>
<name>A0A8B6GTT7_MYTGA</name>
<evidence type="ECO:0000313" key="2">
    <source>
        <dbReference type="Proteomes" id="UP000596742"/>
    </source>
</evidence>
<comment type="caution">
    <text evidence="1">The sequence shown here is derived from an EMBL/GenBank/DDBJ whole genome shotgun (WGS) entry which is preliminary data.</text>
</comment>
<protein>
    <submittedName>
        <fullName evidence="1">Uncharacterized protein</fullName>
    </submittedName>
</protein>
<gene>
    <name evidence="1" type="ORF">MGAL_10B032657</name>
</gene>
<dbReference type="OrthoDB" id="10339236at2759"/>
<sequence length="311" mass="35295">MFGTSEDHKYTGTEEYIIGLEKAMKTSHEIARKTLKTTQARMKKDYDLRVLERQYAPGDLVMSYKGSKVEEDPKLGGMSDKGRGTTIEGIGGTYELVSGVGFVLVEEASSTSNLKVQVEQAPLPPAQETALSMSKEDQKADEFYDYKCPRSGKMERSYLISQRDQRCPVRGCPVMTRSVKSHVLGEHLSFMFAPTQEPHHMRDPSFHRYRGHMVMVLAQWLTGITSATYDDMVQFLRRNARVPIGYPQAGEDMPVFRTVCREMGWPTQAWFKIAPVCKISSPVCILHWRVMSSVLHFLNSYTSRHDVHGEV</sequence>
<proteinExistence type="predicted"/>